<dbReference type="EMBL" id="FOVR01000017">
    <property type="protein sequence ID" value="SFO97000.1"/>
    <property type="molecule type" value="Genomic_DNA"/>
</dbReference>
<feature type="transmembrane region" description="Helical" evidence="7">
    <location>
        <begin position="185"/>
        <end position="204"/>
    </location>
</feature>
<organism evidence="8 9">
    <name type="scientific">Cohaesibacter marisflavi</name>
    <dbReference type="NCBI Taxonomy" id="655353"/>
    <lineage>
        <taxon>Bacteria</taxon>
        <taxon>Pseudomonadati</taxon>
        <taxon>Pseudomonadota</taxon>
        <taxon>Alphaproteobacteria</taxon>
        <taxon>Hyphomicrobiales</taxon>
        <taxon>Cohaesibacteraceae</taxon>
    </lineage>
</organism>
<dbReference type="PANTHER" id="PTHR30477">
    <property type="entry name" value="ABC-TRANSPORTER METAL-BINDING PROTEIN"/>
    <property type="match status" value="1"/>
</dbReference>
<evidence type="ECO:0000256" key="3">
    <source>
        <dbReference type="ARBA" id="ARBA00022692"/>
    </source>
</evidence>
<dbReference type="PANTHER" id="PTHR30477:SF24">
    <property type="entry name" value="IRON TRANSPORT SYSTEM MEMBRANE PROTEIN HI_0359-RELATED"/>
    <property type="match status" value="1"/>
</dbReference>
<protein>
    <submittedName>
        <fullName evidence="8">Manganese/iron transport system permease protein</fullName>
    </submittedName>
</protein>
<evidence type="ECO:0000256" key="7">
    <source>
        <dbReference type="SAM" id="Phobius"/>
    </source>
</evidence>
<feature type="transmembrane region" description="Helical" evidence="7">
    <location>
        <begin position="147"/>
        <end position="165"/>
    </location>
</feature>
<evidence type="ECO:0000256" key="5">
    <source>
        <dbReference type="ARBA" id="ARBA00023136"/>
    </source>
</evidence>
<dbReference type="SUPFAM" id="SSF81345">
    <property type="entry name" value="ABC transporter involved in vitamin B12 uptake, BtuC"/>
    <property type="match status" value="1"/>
</dbReference>
<dbReference type="GO" id="GO:0010043">
    <property type="term" value="P:response to zinc ion"/>
    <property type="evidence" value="ECO:0007669"/>
    <property type="project" value="TreeGrafter"/>
</dbReference>
<evidence type="ECO:0000313" key="8">
    <source>
        <dbReference type="EMBL" id="SFO97000.1"/>
    </source>
</evidence>
<evidence type="ECO:0000256" key="1">
    <source>
        <dbReference type="ARBA" id="ARBA00004141"/>
    </source>
</evidence>
<name>A0A1I5LI58_9HYPH</name>
<keyword evidence="9" id="KW-1185">Reference proteome</keyword>
<feature type="transmembrane region" description="Helical" evidence="7">
    <location>
        <begin position="108"/>
        <end position="127"/>
    </location>
</feature>
<dbReference type="GO" id="GO:0055085">
    <property type="term" value="P:transmembrane transport"/>
    <property type="evidence" value="ECO:0007669"/>
    <property type="project" value="InterPro"/>
</dbReference>
<gene>
    <name evidence="8" type="ORF">SAMN04488056_1179</name>
</gene>
<dbReference type="InterPro" id="IPR037294">
    <property type="entry name" value="ABC_BtuC-like"/>
</dbReference>
<dbReference type="CDD" id="cd06550">
    <property type="entry name" value="TM_ABC_iron-siderophores_like"/>
    <property type="match status" value="1"/>
</dbReference>
<dbReference type="InterPro" id="IPR001626">
    <property type="entry name" value="ABC_TroCD"/>
</dbReference>
<dbReference type="AlphaFoldDB" id="A0A1I5LI58"/>
<feature type="transmembrane region" description="Helical" evidence="7">
    <location>
        <begin position="71"/>
        <end position="96"/>
    </location>
</feature>
<feature type="transmembrane region" description="Helical" evidence="7">
    <location>
        <begin position="31"/>
        <end position="51"/>
    </location>
</feature>
<evidence type="ECO:0000256" key="4">
    <source>
        <dbReference type="ARBA" id="ARBA00022989"/>
    </source>
</evidence>
<keyword evidence="5 7" id="KW-0472">Membrane</keyword>
<dbReference type="STRING" id="655353.SAMN04488056_1179"/>
<dbReference type="Pfam" id="PF00950">
    <property type="entry name" value="ABC-3"/>
    <property type="match status" value="1"/>
</dbReference>
<keyword evidence="4 7" id="KW-1133">Transmembrane helix</keyword>
<reference evidence="8 9" key="1">
    <citation type="submission" date="2016-10" db="EMBL/GenBank/DDBJ databases">
        <authorList>
            <person name="de Groot N.N."/>
        </authorList>
    </citation>
    <scope>NUCLEOTIDE SEQUENCE [LARGE SCALE GENOMIC DNA]</scope>
    <source>
        <strain evidence="8 9">CGMCC 1.9157</strain>
    </source>
</reference>
<dbReference type="GO" id="GO:0043190">
    <property type="term" value="C:ATP-binding cassette (ABC) transporter complex"/>
    <property type="evidence" value="ECO:0007669"/>
    <property type="project" value="InterPro"/>
</dbReference>
<evidence type="ECO:0000313" key="9">
    <source>
        <dbReference type="Proteomes" id="UP000199236"/>
    </source>
</evidence>
<feature type="transmembrane region" description="Helical" evidence="7">
    <location>
        <begin position="210"/>
        <end position="229"/>
    </location>
</feature>
<keyword evidence="3 6" id="KW-0812">Transmembrane</keyword>
<accession>A0A1I5LI58</accession>
<comment type="subcellular location">
    <subcellularLocation>
        <location evidence="6">Cell membrane</location>
        <topology evidence="6">Multi-pass membrane protein</topology>
    </subcellularLocation>
    <subcellularLocation>
        <location evidence="1">Membrane</location>
        <topology evidence="1">Multi-pass membrane protein</topology>
    </subcellularLocation>
</comment>
<dbReference type="FunFam" id="1.10.3470.10:FF:000003">
    <property type="entry name" value="Iron ABC transporter permease SitD"/>
    <property type="match status" value="1"/>
</dbReference>
<dbReference type="Proteomes" id="UP000199236">
    <property type="component" value="Unassembled WGS sequence"/>
</dbReference>
<evidence type="ECO:0000256" key="2">
    <source>
        <dbReference type="ARBA" id="ARBA00008034"/>
    </source>
</evidence>
<feature type="transmembrane region" description="Helical" evidence="7">
    <location>
        <begin position="236"/>
        <end position="256"/>
    </location>
</feature>
<sequence>MMNHWLQSGKTRDMPLDTLLLPFQFGFMQNAFLIAIIVSVPTALLSCFLVLKGWALMGDSVSHAILPGIVLAYIFSFPLLIGAFAAGMVCALSTGYLSANSRIKRDTVMGVVFSGMFAVGIVLYVSIHTNVHLDHVLFGNMLGVDNSELLNAGVISAIVAASLLLKWKDLLLHSFDPAQARVSGLSVSLLHYGLLTLLSLTIVATLSAAGLILAVGLLIAPGAIAFLLVRKFSTMLWVSVAVCMASMLAGTYLSFFLDSAPAPTIILIMTALFLAAFIRKIILVKATSLKAVVEQQKGEA</sequence>
<dbReference type="Gene3D" id="1.10.3470.10">
    <property type="entry name" value="ABC transporter involved in vitamin B12 uptake, BtuC"/>
    <property type="match status" value="1"/>
</dbReference>
<evidence type="ECO:0000256" key="6">
    <source>
        <dbReference type="RuleBase" id="RU003943"/>
    </source>
</evidence>
<comment type="similarity">
    <text evidence="2 6">Belongs to the ABC-3 integral membrane protein family.</text>
</comment>
<feature type="transmembrane region" description="Helical" evidence="7">
    <location>
        <begin position="262"/>
        <end position="282"/>
    </location>
</feature>
<dbReference type="GO" id="GO:0071281">
    <property type="term" value="P:cellular response to iron ion"/>
    <property type="evidence" value="ECO:0007669"/>
    <property type="project" value="UniProtKB-ARBA"/>
</dbReference>
<keyword evidence="6" id="KW-0813">Transport</keyword>
<proteinExistence type="inferred from homology"/>